<proteinExistence type="predicted"/>
<protein>
    <submittedName>
        <fullName evidence="1">RloB domain-containing protein</fullName>
    </submittedName>
</protein>
<accession>A0A3N0UXJ8</accession>
<dbReference type="AlphaFoldDB" id="A0A3N0UXJ8"/>
<dbReference type="InterPro" id="IPR025591">
    <property type="entry name" value="RloB"/>
</dbReference>
<dbReference type="Pfam" id="PF13707">
    <property type="entry name" value="RloB"/>
    <property type="match status" value="1"/>
</dbReference>
<organism evidence="1 2">
    <name type="scientific">Pseudomethylobacillus aquaticus</name>
    <dbReference type="NCBI Taxonomy" id="2676064"/>
    <lineage>
        <taxon>Bacteria</taxon>
        <taxon>Pseudomonadati</taxon>
        <taxon>Pseudomonadota</taxon>
        <taxon>Betaproteobacteria</taxon>
        <taxon>Nitrosomonadales</taxon>
        <taxon>Methylophilaceae</taxon>
        <taxon>Pseudomethylobacillus</taxon>
    </lineage>
</organism>
<evidence type="ECO:0000313" key="2">
    <source>
        <dbReference type="Proteomes" id="UP000275137"/>
    </source>
</evidence>
<reference evidence="1 2" key="1">
    <citation type="submission" date="2018-10" db="EMBL/GenBank/DDBJ databases">
        <authorList>
            <person name="Chen W.-M."/>
        </authorList>
    </citation>
    <scope>NUCLEOTIDE SEQUENCE [LARGE SCALE GENOMIC DNA]</scope>
    <source>
        <strain evidence="1 2">H-5</strain>
    </source>
</reference>
<dbReference type="RefSeq" id="WP_123237920.1">
    <property type="nucleotide sequence ID" value="NZ_RJVP01000006.1"/>
</dbReference>
<evidence type="ECO:0000313" key="1">
    <source>
        <dbReference type="EMBL" id="ROH85267.1"/>
    </source>
</evidence>
<gene>
    <name evidence="1" type="ORF">ED236_10395</name>
</gene>
<keyword evidence="2" id="KW-1185">Reference proteome</keyword>
<dbReference type="EMBL" id="RJVP01000006">
    <property type="protein sequence ID" value="ROH85267.1"/>
    <property type="molecule type" value="Genomic_DNA"/>
</dbReference>
<name>A0A3N0UXJ8_9PROT</name>
<sequence>MGKDNQPKARQAAQLARKAGRRASYDRILIVTEGSKTEPLYLGEIRSQYRLQTANVQVQHSQYGTSPIRIVEFAEHLFVNGDEEKNIQPRAFEQVYVVFDRDDHQTYHNALSKAAALNGRLRNDLKQAVKFEAVASVPCFELWLLLHFEDVQAPLHRTEVYQRLRQYLTNYDKGQAGHYAQTCQNLADASQRAEHLSRLTNAHDEVEPYTDMYRLVHLLTTLKT</sequence>
<comment type="caution">
    <text evidence="1">The sequence shown here is derived from an EMBL/GenBank/DDBJ whole genome shotgun (WGS) entry which is preliminary data.</text>
</comment>
<dbReference type="Proteomes" id="UP000275137">
    <property type="component" value="Unassembled WGS sequence"/>
</dbReference>